<dbReference type="InterPro" id="IPR042101">
    <property type="entry name" value="SRP54_N_sf"/>
</dbReference>
<dbReference type="SUPFAM" id="SSF52540">
    <property type="entry name" value="P-loop containing nucleoside triphosphate hydrolases"/>
    <property type="match status" value="1"/>
</dbReference>
<dbReference type="GO" id="GO:0006614">
    <property type="term" value="P:SRP-dependent cotranslational protein targeting to membrane"/>
    <property type="evidence" value="ECO:0007669"/>
    <property type="project" value="InterPro"/>
</dbReference>
<dbReference type="Pfam" id="PF00448">
    <property type="entry name" value="SRP54"/>
    <property type="match status" value="1"/>
</dbReference>
<proteinExistence type="inferred from homology"/>
<protein>
    <submittedName>
        <fullName evidence="12">Signal recognition particle binding protein</fullName>
    </submittedName>
</protein>
<dbReference type="InterPro" id="IPR036225">
    <property type="entry name" value="SRP/SRP_N"/>
</dbReference>
<name>A0A5N5QIP4_9AGAM</name>
<dbReference type="GO" id="GO:0005525">
    <property type="term" value="F:GTP binding"/>
    <property type="evidence" value="ECO:0007669"/>
    <property type="project" value="UniProtKB-KW"/>
</dbReference>
<dbReference type="AlphaFoldDB" id="A0A5N5QIP4"/>
<keyword evidence="5" id="KW-0342">GTP-binding</keyword>
<feature type="domain" description="Signal recognition particle SRP54 helical bundle" evidence="11">
    <location>
        <begin position="344"/>
        <end position="425"/>
    </location>
</feature>
<feature type="domain" description="AAA+ ATPase" evidence="9">
    <location>
        <begin position="448"/>
        <end position="598"/>
    </location>
</feature>
<dbReference type="FunFam" id="1.20.120.140:FF:000009">
    <property type="entry name" value="Signal sequence receptor alpha subunit"/>
    <property type="match status" value="1"/>
</dbReference>
<dbReference type="SUPFAM" id="SSF47364">
    <property type="entry name" value="Domain of the SRP/SRP receptor G-proteins"/>
    <property type="match status" value="1"/>
</dbReference>
<dbReference type="PANTHER" id="PTHR43134:SF1">
    <property type="entry name" value="SIGNAL RECOGNITION PARTICLE RECEPTOR SUBUNIT ALPHA"/>
    <property type="match status" value="1"/>
</dbReference>
<dbReference type="CDD" id="cd17876">
    <property type="entry name" value="SRalpha_C"/>
    <property type="match status" value="1"/>
</dbReference>
<evidence type="ECO:0000256" key="8">
    <source>
        <dbReference type="SAM" id="MobiDB-lite"/>
    </source>
</evidence>
<dbReference type="SMART" id="SM00382">
    <property type="entry name" value="AAA"/>
    <property type="match status" value="1"/>
</dbReference>
<comment type="subcellular location">
    <subcellularLocation>
        <location evidence="1">Endoplasmic reticulum membrane</location>
        <topology evidence="1">Peripheral membrane protein</topology>
        <orientation evidence="1">Cytoplasmic side</orientation>
    </subcellularLocation>
</comment>
<dbReference type="SMART" id="SM01130">
    <property type="entry name" value="DHDPS"/>
    <property type="match status" value="1"/>
</dbReference>
<dbReference type="InterPro" id="IPR027417">
    <property type="entry name" value="P-loop_NTPase"/>
</dbReference>
<dbReference type="GO" id="GO:0016829">
    <property type="term" value="F:lyase activity"/>
    <property type="evidence" value="ECO:0007669"/>
    <property type="project" value="InterPro"/>
</dbReference>
<dbReference type="SUPFAM" id="SSF51569">
    <property type="entry name" value="Aldolase"/>
    <property type="match status" value="1"/>
</dbReference>
<feature type="region of interest" description="Disordered" evidence="8">
    <location>
        <begin position="155"/>
        <end position="190"/>
    </location>
</feature>
<dbReference type="CDD" id="cd00408">
    <property type="entry name" value="DHDPS-like"/>
    <property type="match status" value="1"/>
</dbReference>
<evidence type="ECO:0000259" key="10">
    <source>
        <dbReference type="SMART" id="SM00962"/>
    </source>
</evidence>
<evidence type="ECO:0000256" key="7">
    <source>
        <dbReference type="ARBA" id="ARBA00023170"/>
    </source>
</evidence>
<organism evidence="12 13">
    <name type="scientific">Ceratobasidium theobromae</name>
    <dbReference type="NCBI Taxonomy" id="1582974"/>
    <lineage>
        <taxon>Eukaryota</taxon>
        <taxon>Fungi</taxon>
        <taxon>Dikarya</taxon>
        <taxon>Basidiomycota</taxon>
        <taxon>Agaricomycotina</taxon>
        <taxon>Agaricomycetes</taxon>
        <taxon>Cantharellales</taxon>
        <taxon>Ceratobasidiaceae</taxon>
        <taxon>Ceratobasidium</taxon>
    </lineage>
</organism>
<dbReference type="Gene3D" id="1.20.120.140">
    <property type="entry name" value="Signal recognition particle SRP54, nucleotide-binding domain"/>
    <property type="match status" value="1"/>
</dbReference>
<evidence type="ECO:0000256" key="3">
    <source>
        <dbReference type="ARBA" id="ARBA00022741"/>
    </source>
</evidence>
<comment type="caution">
    <text evidence="12">The sequence shown here is derived from an EMBL/GenBank/DDBJ whole genome shotgun (WGS) entry which is preliminary data.</text>
</comment>
<dbReference type="OrthoDB" id="1727884at2759"/>
<dbReference type="CDD" id="cd14826">
    <property type="entry name" value="SR_alpha_SRX"/>
    <property type="match status" value="1"/>
</dbReference>
<dbReference type="PANTHER" id="PTHR43134">
    <property type="entry name" value="SIGNAL RECOGNITION PARTICLE RECEPTOR SUBUNIT ALPHA"/>
    <property type="match status" value="1"/>
</dbReference>
<dbReference type="SMART" id="SM00962">
    <property type="entry name" value="SRP54"/>
    <property type="match status" value="1"/>
</dbReference>
<dbReference type="GO" id="GO:0003924">
    <property type="term" value="F:GTPase activity"/>
    <property type="evidence" value="ECO:0007669"/>
    <property type="project" value="InterPro"/>
</dbReference>
<comment type="similarity">
    <text evidence="2">Belongs to the GTP-binding SRP family.</text>
</comment>
<dbReference type="Gene3D" id="3.20.20.70">
    <property type="entry name" value="Aldolase class I"/>
    <property type="match status" value="1"/>
</dbReference>
<dbReference type="Gene3D" id="3.30.450.60">
    <property type="match status" value="1"/>
</dbReference>
<reference evidence="12 13" key="1">
    <citation type="journal article" date="2019" name="Fungal Biol. Biotechnol.">
        <title>Draft genome sequence of fastidious pathogen Ceratobasidium theobromae, which causes vascular-streak dieback in Theobroma cacao.</title>
        <authorList>
            <person name="Ali S.S."/>
            <person name="Asman A."/>
            <person name="Shao J."/>
            <person name="Firmansyah A.P."/>
            <person name="Susilo A.W."/>
            <person name="Rosmana A."/>
            <person name="McMahon P."/>
            <person name="Junaid M."/>
            <person name="Guest D."/>
            <person name="Kheng T.Y."/>
            <person name="Meinhardt L.W."/>
            <person name="Bailey B.A."/>
        </authorList>
    </citation>
    <scope>NUCLEOTIDE SEQUENCE [LARGE SCALE GENOMIC DNA]</scope>
    <source>
        <strain evidence="12 13">CT2</strain>
    </source>
</reference>
<dbReference type="InterPro" id="IPR000897">
    <property type="entry name" value="SRP54_GTPase_dom"/>
</dbReference>
<feature type="domain" description="SRP54-type proteins GTP-binding" evidence="10">
    <location>
        <begin position="449"/>
        <end position="678"/>
    </location>
</feature>
<dbReference type="Proteomes" id="UP000383932">
    <property type="component" value="Unassembled WGS sequence"/>
</dbReference>
<keyword evidence="7" id="KW-0675">Receptor</keyword>
<evidence type="ECO:0000256" key="4">
    <source>
        <dbReference type="ARBA" id="ARBA00022824"/>
    </source>
</evidence>
<dbReference type="PRINTS" id="PR00146">
    <property type="entry name" value="DHPICSNTHASE"/>
</dbReference>
<evidence type="ECO:0000256" key="1">
    <source>
        <dbReference type="ARBA" id="ARBA00004397"/>
    </source>
</evidence>
<dbReference type="FunFam" id="3.40.50.300:FF:000188">
    <property type="entry name" value="signal recognition particle receptor subunit alpha"/>
    <property type="match status" value="1"/>
</dbReference>
<keyword evidence="4" id="KW-0256">Endoplasmic reticulum</keyword>
<evidence type="ECO:0000313" key="13">
    <source>
        <dbReference type="Proteomes" id="UP000383932"/>
    </source>
</evidence>
<keyword evidence="6" id="KW-0472">Membrane</keyword>
<dbReference type="SMART" id="SM00963">
    <property type="entry name" value="SRP54_N"/>
    <property type="match status" value="1"/>
</dbReference>
<evidence type="ECO:0000259" key="9">
    <source>
        <dbReference type="SMART" id="SM00382"/>
    </source>
</evidence>
<dbReference type="GO" id="GO:0006886">
    <property type="term" value="P:intracellular protein transport"/>
    <property type="evidence" value="ECO:0007669"/>
    <property type="project" value="InterPro"/>
</dbReference>
<dbReference type="Gene3D" id="3.40.50.300">
    <property type="entry name" value="P-loop containing nucleotide triphosphate hydrolases"/>
    <property type="match status" value="1"/>
</dbReference>
<dbReference type="Pfam" id="PF04086">
    <property type="entry name" value="SRP-alpha_N"/>
    <property type="match status" value="1"/>
</dbReference>
<dbReference type="GO" id="GO:0005047">
    <property type="term" value="F:signal recognition particle binding"/>
    <property type="evidence" value="ECO:0007669"/>
    <property type="project" value="InterPro"/>
</dbReference>
<sequence>MLDHCSISHKGGAVLWSRSFTPAASAAASSAGSPVNSLVREAIIQDRTDDTFEKDGYAIKFKFVNDLELIFVVAYQRILQLTYVDDLLNVIRNVFVDMFAPFLKNFLAAVHASASATAAGVSSLAHQWDFKTQFHEWDATFDKILRSLQDKAAQERKSRLKPAPRVVLPVTPPSDDHSTAPALAAESATDAEEIARNVQAMKTRLKGRSGPGARRSPRVSLKSGTASNVGGSDSETSHTPKKKPAKTARRWVDSALSPQDMAALDYSSAPGADSDIDASSRSIDLTQLVDESSRGAVRDGLYEVKDLDLYGATGVKDDDTEDMIARALSKTDDPKDETATKWSAFSALGGFVSRFTGGKVLTNEDLAPVLSGMREHLMKKNVAKEISDKICESVGESLVGTRVSGFASVKSETRTALSAAITRILTPKTSTDLLLSIRARKTATPDPAPYVITFVGVNGVGKSTSLGKVAFWLLQNGLRVLVAACDTFRSGAVEQLRVHVRNLGMLNGGSESDRVELYEKGYGKDAAGIAREAIAYASQRGFDVVLVDTAGRMQDNEPLMKALAKLVAVNQPDKIIFVGEALVGNEAVDQLSKFDRALRDFSATSGKGRGIDGMLVTKWDTVDDKVGAALSMTYVTGQPIIFVGCGQVRLPRRRVLKLSLTDDIIDLHGFEAAEGATHWSNSVDSVSLRVLACMRDDKNPIIQTQIGPFIYGSFDRRFKFFEVYGYRSRYSASTTTVEMSSVPPPGIYVPAVLFFNEDEELDFPSIKAHILRLAQGGVTGILVQGSNGEAQHLSHEERATLINFARDTLDEAGYGGNGDKRRVVVMAGTGAQSTRETKILCAEAASAGAEFVLVLTPAVWPGAMSKEAIIKFHQDVADASPVPMLIYNFPTVTAGIDLDSTTLSKLAQHPNIVGTKLSCGMINKLHRLTSSQPATSFAAFPGRADVLLPALLCGAPGAIAALPNIAPKAHVRAYELFKQGKLSEAMEIQVLLSHADWGITQIGGISGVKSFVSEYFGYGNNRPRGPLLPVNMVRTQSVEGEGVRKLIEFEKSL</sequence>
<keyword evidence="13" id="KW-1185">Reference proteome</keyword>
<dbReference type="SUPFAM" id="SSF64356">
    <property type="entry name" value="SNARE-like"/>
    <property type="match status" value="1"/>
</dbReference>
<feature type="region of interest" description="Disordered" evidence="8">
    <location>
        <begin position="202"/>
        <end position="249"/>
    </location>
</feature>
<keyword evidence="3" id="KW-0547">Nucleotide-binding</keyword>
<feature type="compositionally biased region" description="Polar residues" evidence="8">
    <location>
        <begin position="222"/>
        <end position="234"/>
    </location>
</feature>
<evidence type="ECO:0000256" key="2">
    <source>
        <dbReference type="ARBA" id="ARBA00008531"/>
    </source>
</evidence>
<dbReference type="Pfam" id="PF00701">
    <property type="entry name" value="DHDPS"/>
    <property type="match status" value="1"/>
</dbReference>
<dbReference type="GO" id="GO:0005785">
    <property type="term" value="C:signal recognition particle receptor complex"/>
    <property type="evidence" value="ECO:0007669"/>
    <property type="project" value="InterPro"/>
</dbReference>
<evidence type="ECO:0000256" key="5">
    <source>
        <dbReference type="ARBA" id="ARBA00023134"/>
    </source>
</evidence>
<evidence type="ECO:0000256" key="6">
    <source>
        <dbReference type="ARBA" id="ARBA00023136"/>
    </source>
</evidence>
<evidence type="ECO:0000259" key="11">
    <source>
        <dbReference type="SMART" id="SM00963"/>
    </source>
</evidence>
<dbReference type="Pfam" id="PF02881">
    <property type="entry name" value="SRP54_N"/>
    <property type="match status" value="1"/>
</dbReference>
<dbReference type="InterPro" id="IPR002220">
    <property type="entry name" value="DapA-like"/>
</dbReference>
<dbReference type="InterPro" id="IPR013822">
    <property type="entry name" value="Signal_recog_particl_SRP54_hlx"/>
</dbReference>
<accession>A0A5N5QIP4</accession>
<evidence type="ECO:0000313" key="12">
    <source>
        <dbReference type="EMBL" id="KAB5591499.1"/>
    </source>
</evidence>
<dbReference type="InterPro" id="IPR011012">
    <property type="entry name" value="Longin-like_dom_sf"/>
</dbReference>
<dbReference type="InterPro" id="IPR007222">
    <property type="entry name" value="Sig_recog_particle_rcpt_asu_N"/>
</dbReference>
<feature type="compositionally biased region" description="Basic residues" evidence="8">
    <location>
        <begin position="239"/>
        <end position="249"/>
    </location>
</feature>
<dbReference type="InterPro" id="IPR013785">
    <property type="entry name" value="Aldolase_TIM"/>
</dbReference>
<gene>
    <name evidence="12" type="ORF">CTheo_5056</name>
</gene>
<dbReference type="InterPro" id="IPR003593">
    <property type="entry name" value="AAA+_ATPase"/>
</dbReference>
<dbReference type="EMBL" id="SSOP01000102">
    <property type="protein sequence ID" value="KAB5591499.1"/>
    <property type="molecule type" value="Genomic_DNA"/>
</dbReference>